<keyword evidence="3" id="KW-1185">Reference proteome</keyword>
<proteinExistence type="predicted"/>
<name>A0A498HFB4_MALDO</name>
<comment type="caution">
    <text evidence="2">The sequence shown here is derived from an EMBL/GenBank/DDBJ whole genome shotgun (WGS) entry which is preliminary data.</text>
</comment>
<keyword evidence="1" id="KW-0472">Membrane</keyword>
<reference evidence="2 3" key="1">
    <citation type="submission" date="2018-10" db="EMBL/GenBank/DDBJ databases">
        <title>A high-quality apple genome assembly.</title>
        <authorList>
            <person name="Hu J."/>
        </authorList>
    </citation>
    <scope>NUCLEOTIDE SEQUENCE [LARGE SCALE GENOMIC DNA]</scope>
    <source>
        <strain evidence="3">cv. HFTH1</strain>
        <tissue evidence="2">Young leaf</tissue>
    </source>
</reference>
<sequence>MHKPCKPCTKFLYQILCFGRKVPFFPASKASTSIFPQPSGLSLFHLFPSLTRSLYPFLQYLFLQLGFSICRDGKSNKRGIGKRGLGMCSGSLHLFVGFVIYILGFNLRVLRWMKKVRKGNVNNKVLGSWCLTQVSNHARKILSCSSLLCIYVVDAADYDNLQV</sequence>
<keyword evidence="1" id="KW-1133">Transmembrane helix</keyword>
<dbReference type="AlphaFoldDB" id="A0A498HFB4"/>
<dbReference type="Proteomes" id="UP000290289">
    <property type="component" value="Chromosome 17"/>
</dbReference>
<keyword evidence="1" id="KW-0812">Transmembrane</keyword>
<accession>A0A498HFB4</accession>
<evidence type="ECO:0000256" key="1">
    <source>
        <dbReference type="SAM" id="Phobius"/>
    </source>
</evidence>
<evidence type="ECO:0000313" key="2">
    <source>
        <dbReference type="EMBL" id="RXH68562.1"/>
    </source>
</evidence>
<gene>
    <name evidence="2" type="ORF">DVH24_030895</name>
</gene>
<dbReference type="EMBL" id="RDQH01000343">
    <property type="protein sequence ID" value="RXH68562.1"/>
    <property type="molecule type" value="Genomic_DNA"/>
</dbReference>
<organism evidence="2 3">
    <name type="scientific">Malus domestica</name>
    <name type="common">Apple</name>
    <name type="synonym">Pyrus malus</name>
    <dbReference type="NCBI Taxonomy" id="3750"/>
    <lineage>
        <taxon>Eukaryota</taxon>
        <taxon>Viridiplantae</taxon>
        <taxon>Streptophyta</taxon>
        <taxon>Embryophyta</taxon>
        <taxon>Tracheophyta</taxon>
        <taxon>Spermatophyta</taxon>
        <taxon>Magnoliopsida</taxon>
        <taxon>eudicotyledons</taxon>
        <taxon>Gunneridae</taxon>
        <taxon>Pentapetalae</taxon>
        <taxon>rosids</taxon>
        <taxon>fabids</taxon>
        <taxon>Rosales</taxon>
        <taxon>Rosaceae</taxon>
        <taxon>Amygdaloideae</taxon>
        <taxon>Maleae</taxon>
        <taxon>Malus</taxon>
    </lineage>
</organism>
<protein>
    <submittedName>
        <fullName evidence="2">Uncharacterized protein</fullName>
    </submittedName>
</protein>
<feature type="transmembrane region" description="Helical" evidence="1">
    <location>
        <begin position="92"/>
        <end position="110"/>
    </location>
</feature>
<evidence type="ECO:0000313" key="3">
    <source>
        <dbReference type="Proteomes" id="UP000290289"/>
    </source>
</evidence>